<keyword evidence="3" id="KW-1185">Reference proteome</keyword>
<sequence>MKPLGYFVPQAIAALMFSWVTVFNESPISALPTNGDSGGEDHPLEGIAFYAEDEEFYRKVKILVTLTRPDGVLFGFFETLPSLLSASEATPEVKEAAIHECRQLLNAVQDVTGRYIYFADLKNILDKYRVVSRGLKRKNLTPELSAKLRSALENLTEQFKGNERTASGIFQFYNASKYRETIRQAQLFIQKYTGYTQTAPEHNIPGSSVRSRLNQAVNTADFVKNTGMIPSDVPQSYLSSDEGNETMRVLLNDREILQTLHEIQAMANKIEEILHEPLMNDINFYAAGSPPILNTELILKFQEHYDKLYDTLRDIRYAWPIHKRYNDINDMLKVIDPQSPQASELIREQRQLEISFEEYGPVVVTMSAKYVKLNTADILTMLEKIEKERKPAQLESTVPTASPQDTPPSSAAYVPKESTSLPQSKESSNTTAPTILSLGEGAGLPLTKERGETITTSKISKTICDEPSQMQNAQKPSITESGASGESSSEQPAEKIALRVNVINLYKRSSGFLTTAITVIRTMVAVGVIAVI</sequence>
<accession>A0A061D9K0</accession>
<evidence type="ECO:0000313" key="2">
    <source>
        <dbReference type="EMBL" id="CDR97346.1"/>
    </source>
</evidence>
<name>A0A061D9K0_BABBI</name>
<dbReference type="EMBL" id="LK391709">
    <property type="protein sequence ID" value="CDR97346.1"/>
    <property type="molecule type" value="Genomic_DNA"/>
</dbReference>
<organism evidence="2 3">
    <name type="scientific">Babesia bigemina</name>
    <dbReference type="NCBI Taxonomy" id="5866"/>
    <lineage>
        <taxon>Eukaryota</taxon>
        <taxon>Sar</taxon>
        <taxon>Alveolata</taxon>
        <taxon>Apicomplexa</taxon>
        <taxon>Aconoidasida</taxon>
        <taxon>Piroplasmida</taxon>
        <taxon>Babesiidae</taxon>
        <taxon>Babesia</taxon>
    </lineage>
</organism>
<dbReference type="Proteomes" id="UP000033188">
    <property type="component" value="Chromosome 3"/>
</dbReference>
<reference evidence="3" key="1">
    <citation type="journal article" date="2014" name="Nucleic Acids Res.">
        <title>The evolutionary dynamics of variant antigen genes in Babesia reveal a history of genomic innovation underlying host-parasite interaction.</title>
        <authorList>
            <person name="Jackson A.P."/>
            <person name="Otto T.D."/>
            <person name="Darby A."/>
            <person name="Ramaprasad A."/>
            <person name="Xia D."/>
            <person name="Echaide I.E."/>
            <person name="Farber M."/>
            <person name="Gahlot S."/>
            <person name="Gamble J."/>
            <person name="Gupta D."/>
            <person name="Gupta Y."/>
            <person name="Jackson L."/>
            <person name="Malandrin L."/>
            <person name="Malas T.B."/>
            <person name="Moussa E."/>
            <person name="Nair M."/>
            <person name="Reid A.J."/>
            <person name="Sanders M."/>
            <person name="Sharma J."/>
            <person name="Tracey A."/>
            <person name="Quail M.A."/>
            <person name="Weir W."/>
            <person name="Wastling J.M."/>
            <person name="Hall N."/>
            <person name="Willadsen P."/>
            <person name="Lingelbach K."/>
            <person name="Shiels B."/>
            <person name="Tait A."/>
            <person name="Berriman M."/>
            <person name="Allred D.R."/>
            <person name="Pain A."/>
        </authorList>
    </citation>
    <scope>NUCLEOTIDE SEQUENCE [LARGE SCALE GENOMIC DNA]</scope>
    <source>
        <strain evidence="3">Bond</strain>
    </source>
</reference>
<feature type="compositionally biased region" description="Polar residues" evidence="1">
    <location>
        <begin position="417"/>
        <end position="434"/>
    </location>
</feature>
<dbReference type="KEGG" id="bbig:BBBOND_0312490"/>
<proteinExistence type="predicted"/>
<feature type="compositionally biased region" description="Polar residues" evidence="1">
    <location>
        <begin position="468"/>
        <end position="479"/>
    </location>
</feature>
<feature type="compositionally biased region" description="Low complexity" evidence="1">
    <location>
        <begin position="480"/>
        <end position="490"/>
    </location>
</feature>
<feature type="region of interest" description="Disordered" evidence="1">
    <location>
        <begin position="466"/>
        <end position="492"/>
    </location>
</feature>
<protein>
    <submittedName>
        <fullName evidence="2">Uncharacterized protein</fullName>
    </submittedName>
</protein>
<feature type="region of interest" description="Disordered" evidence="1">
    <location>
        <begin position="389"/>
        <end position="443"/>
    </location>
</feature>
<evidence type="ECO:0000313" key="3">
    <source>
        <dbReference type="Proteomes" id="UP000033188"/>
    </source>
</evidence>
<dbReference type="AlphaFoldDB" id="A0A061D9K0"/>
<dbReference type="GeneID" id="24565887"/>
<evidence type="ECO:0000256" key="1">
    <source>
        <dbReference type="SAM" id="MobiDB-lite"/>
    </source>
</evidence>
<gene>
    <name evidence="2" type="ORF">BBBOND_0312490</name>
</gene>
<dbReference type="VEuPathDB" id="PiroplasmaDB:BBBOND_0312490"/>
<dbReference type="RefSeq" id="XP_012769532.1">
    <property type="nucleotide sequence ID" value="XM_012914078.1"/>
</dbReference>
<feature type="compositionally biased region" description="Polar residues" evidence="1">
    <location>
        <begin position="394"/>
        <end position="409"/>
    </location>
</feature>